<gene>
    <name evidence="1" type="ORF">M4438_37975</name>
</gene>
<dbReference type="RefSeq" id="WP_249493718.1">
    <property type="nucleotide sequence ID" value="NZ_JAMCCK010000197.1"/>
</dbReference>
<protein>
    <submittedName>
        <fullName evidence="1">DUF4262 domain-containing protein</fullName>
    </submittedName>
</protein>
<keyword evidence="2" id="KW-1185">Reference proteome</keyword>
<dbReference type="EMBL" id="JAMCCK010000197">
    <property type="protein sequence ID" value="MCL3999213.1"/>
    <property type="molecule type" value="Genomic_DNA"/>
</dbReference>
<name>A0ABT0P642_9ACTN</name>
<accession>A0ABT0P642</accession>
<feature type="non-terminal residue" evidence="1">
    <location>
        <position position="1"/>
    </location>
</feature>
<organism evidence="1 2">
    <name type="scientific">Streptomyces lavenduligriseus</name>
    <dbReference type="NCBI Taxonomy" id="67315"/>
    <lineage>
        <taxon>Bacteria</taxon>
        <taxon>Bacillati</taxon>
        <taxon>Actinomycetota</taxon>
        <taxon>Actinomycetes</taxon>
        <taxon>Kitasatosporales</taxon>
        <taxon>Streptomycetaceae</taxon>
        <taxon>Streptomyces</taxon>
    </lineage>
</organism>
<reference evidence="1 2" key="1">
    <citation type="submission" date="2022-05" db="EMBL/GenBank/DDBJ databases">
        <title>Genome Resource of Streptomyces lavenduligriseus GA1-1, a Strain with Broad-Spectrum Antifungal Activity against Phytopathogenic Fungi.</title>
        <authorList>
            <person name="Qi D."/>
        </authorList>
    </citation>
    <scope>NUCLEOTIDE SEQUENCE [LARGE SCALE GENOMIC DNA]</scope>
    <source>
        <strain evidence="1 2">GA1-1</strain>
    </source>
</reference>
<evidence type="ECO:0000313" key="1">
    <source>
        <dbReference type="EMBL" id="MCL3999213.1"/>
    </source>
</evidence>
<dbReference type="Pfam" id="PF14081">
    <property type="entry name" value="DUF4262"/>
    <property type="match status" value="1"/>
</dbReference>
<dbReference type="Proteomes" id="UP001202052">
    <property type="component" value="Unassembled WGS sequence"/>
</dbReference>
<evidence type="ECO:0000313" key="2">
    <source>
        <dbReference type="Proteomes" id="UP001202052"/>
    </source>
</evidence>
<dbReference type="InterPro" id="IPR025358">
    <property type="entry name" value="DUF4262"/>
</dbReference>
<proteinExistence type="predicted"/>
<comment type="caution">
    <text evidence="1">The sequence shown here is derived from an EMBL/GenBank/DDBJ whole genome shotgun (WGS) entry which is preliminary data.</text>
</comment>
<feature type="non-terminal residue" evidence="1">
    <location>
        <position position="145"/>
    </location>
</feature>
<sequence>LGGDLSQGRWGLVDLPALESSCPDGDLSQLVVRDLEFTPDVAAKALPKGRPHDSCGQTACRVCPTDFMAEYAARLRSAIAEHGFIIQPVFSRESSATYCYSVGLHESLGYEFVMVGLDVGVAQGVLHSVVERFSGSSGPVPGEVL</sequence>